<evidence type="ECO:0000313" key="4">
    <source>
        <dbReference type="Proteomes" id="UP000263486"/>
    </source>
</evidence>
<feature type="transmembrane region" description="Helical" evidence="1">
    <location>
        <begin position="16"/>
        <end position="40"/>
    </location>
</feature>
<comment type="caution">
    <text evidence="3">The sequence shown here is derived from an EMBL/GenBank/DDBJ whole genome shotgun (WGS) entry which is preliminary data.</text>
</comment>
<dbReference type="InterPro" id="IPR051158">
    <property type="entry name" value="Metallophosphoesterase_sf"/>
</dbReference>
<evidence type="ECO:0000259" key="2">
    <source>
        <dbReference type="Pfam" id="PF00149"/>
    </source>
</evidence>
<proteinExistence type="predicted"/>
<keyword evidence="1" id="KW-0472">Membrane</keyword>
<dbReference type="Proteomes" id="UP000263486">
    <property type="component" value="Unassembled WGS sequence"/>
</dbReference>
<feature type="transmembrane region" description="Helical" evidence="1">
    <location>
        <begin position="91"/>
        <end position="108"/>
    </location>
</feature>
<gene>
    <name evidence="3" type="ORF">DYH56_09510</name>
</gene>
<evidence type="ECO:0000256" key="1">
    <source>
        <dbReference type="SAM" id="Phobius"/>
    </source>
</evidence>
<feature type="domain" description="Calcineurin-like phosphoesterase" evidence="2">
    <location>
        <begin position="131"/>
        <end position="287"/>
    </location>
</feature>
<dbReference type="SUPFAM" id="SSF56300">
    <property type="entry name" value="Metallo-dependent phosphatases"/>
    <property type="match status" value="1"/>
</dbReference>
<dbReference type="InterPro" id="IPR004843">
    <property type="entry name" value="Calcineurin-like_PHP"/>
</dbReference>
<dbReference type="InterPro" id="IPR029052">
    <property type="entry name" value="Metallo-depent_PP-like"/>
</dbReference>
<name>A0ABX9KG88_9FUSO</name>
<protein>
    <submittedName>
        <fullName evidence="3">Metallophosphoesterase</fullName>
    </submittedName>
</protein>
<keyword evidence="4" id="KW-1185">Reference proteome</keyword>
<evidence type="ECO:0000313" key="3">
    <source>
        <dbReference type="EMBL" id="REI40887.1"/>
    </source>
</evidence>
<dbReference type="PANTHER" id="PTHR31302">
    <property type="entry name" value="TRANSMEMBRANE PROTEIN WITH METALLOPHOSPHOESTERASE DOMAIN-RELATED"/>
    <property type="match status" value="1"/>
</dbReference>
<organism evidence="3 4">
    <name type="scientific">Psychrilyobacter piezotolerans</name>
    <dbReference type="NCBI Taxonomy" id="2293438"/>
    <lineage>
        <taxon>Bacteria</taxon>
        <taxon>Fusobacteriati</taxon>
        <taxon>Fusobacteriota</taxon>
        <taxon>Fusobacteriia</taxon>
        <taxon>Fusobacteriales</taxon>
        <taxon>Fusobacteriaceae</taxon>
        <taxon>Psychrilyobacter</taxon>
    </lineage>
</organism>
<dbReference type="CDD" id="cd07385">
    <property type="entry name" value="MPP_YkuE_C"/>
    <property type="match status" value="1"/>
</dbReference>
<dbReference type="EMBL" id="QUAJ01000015">
    <property type="protein sequence ID" value="REI40887.1"/>
    <property type="molecule type" value="Genomic_DNA"/>
</dbReference>
<dbReference type="Pfam" id="PF00149">
    <property type="entry name" value="Metallophos"/>
    <property type="match status" value="1"/>
</dbReference>
<dbReference type="PROSITE" id="PS51257">
    <property type="entry name" value="PROKAR_LIPOPROTEIN"/>
    <property type="match status" value="1"/>
</dbReference>
<dbReference type="Gene3D" id="3.60.21.10">
    <property type="match status" value="1"/>
</dbReference>
<keyword evidence="1" id="KW-1133">Transmembrane helix</keyword>
<dbReference type="RefSeq" id="WP_114642626.1">
    <property type="nucleotide sequence ID" value="NZ_JAACIO010000016.1"/>
</dbReference>
<accession>A0ABX9KG88</accession>
<feature type="transmembrane region" description="Helical" evidence="1">
    <location>
        <begin position="61"/>
        <end position="85"/>
    </location>
</feature>
<dbReference type="PANTHER" id="PTHR31302:SF0">
    <property type="entry name" value="TRANSMEMBRANE PROTEIN WITH METALLOPHOSPHOESTERASE DOMAIN"/>
    <property type="match status" value="1"/>
</dbReference>
<reference evidence="3 4" key="1">
    <citation type="submission" date="2018-08" db="EMBL/GenBank/DDBJ databases">
        <title>Draft genome sequence of Psychrilyobacter sp. strain SD5 isolated from Black Sea water.</title>
        <authorList>
            <person name="Yadav S."/>
            <person name="Villanueva L."/>
            <person name="Damste J.S.S."/>
        </authorList>
    </citation>
    <scope>NUCLEOTIDE SEQUENCE [LARGE SCALE GENOMIC DNA]</scope>
    <source>
        <strain evidence="3 4">SD5</strain>
    </source>
</reference>
<sequence>MLKLIVYYLPMPFVVYLLYLLSGSCLAGGLFFLGSFPFLIRMTEIKSENLRKKLKIFVSNYLFLYKTLCFMTLSAIGLGILGWGTIIKTPAFIWLSLVFYILSMWRGYQNYIQIKIKEYTVEISDYDTELNLVFLSDIHLSELRSINYVKEIVEKVNGLSADCILVGGDTIESHMEYLEDKGFDQTLKKMRSEYGVYGVLGNHEYTGDLNKNMEYLDRCGIKILRDESIIIKKLEFIFRDDKTNDSRKKLKDIYKSVYPKIVVDHRPKFEEALSEGAVLQISGHTHGGQFFPVNLGYMLKYKVIYGYKKIKNTAVIVSSGAGTGFFTYRTWSKSEIVRITIRGKAHE</sequence>
<keyword evidence="1" id="KW-0812">Transmembrane</keyword>